<accession>A0ABU6G283</accession>
<reference evidence="7 8" key="1">
    <citation type="submission" date="2023-03" db="EMBL/GenBank/DDBJ databases">
        <title>Bacillus Genome Sequencing.</title>
        <authorList>
            <person name="Dunlap C."/>
        </authorList>
    </citation>
    <scope>NUCLEOTIDE SEQUENCE [LARGE SCALE GENOMIC DNA]</scope>
    <source>
        <strain evidence="7 8">BD-533</strain>
    </source>
</reference>
<gene>
    <name evidence="7" type="ORF">P4I72_14180</name>
</gene>
<keyword evidence="8" id="KW-1185">Reference proteome</keyword>
<dbReference type="Proteomes" id="UP001338137">
    <property type="component" value="Unassembled WGS sequence"/>
</dbReference>
<keyword evidence="5" id="KW-0732">Signal</keyword>
<feature type="signal peptide" evidence="5">
    <location>
        <begin position="1"/>
        <end position="23"/>
    </location>
</feature>
<dbReference type="PROSITE" id="PS51935">
    <property type="entry name" value="NLPC_P60"/>
    <property type="match status" value="1"/>
</dbReference>
<dbReference type="InterPro" id="IPR000064">
    <property type="entry name" value="NLP_P60_dom"/>
</dbReference>
<comment type="caution">
    <text evidence="7">The sequence shown here is derived from an EMBL/GenBank/DDBJ whole genome shotgun (WGS) entry which is preliminary data.</text>
</comment>
<sequence>MPKIRIYLWLSCLLALLSGCSQQPKIHQQGVREHTNLAAERETDTKMSNWNLTSKDAELYKGDLGIGQPAHTNQVKSLEAGGENPSIHSNSSSLVQVFPDTSVVSKPGGLVENVIDTAMSYLGTPYEYGSDRADPSSFDCSDFTHWSYLSALGMDLPIDSRSQAAYVETFSKRKYTDINQAQRGDLLFFISYLGNSPSDYQGLDASQKTITHTGIYLGDGKIIHTASQKTGGVRIDQIFDNHLQYRFVLGGGVLD</sequence>
<organism evidence="7 8">
    <name type="scientific">Paenibacillus alba</name>
    <dbReference type="NCBI Taxonomy" id="1197127"/>
    <lineage>
        <taxon>Bacteria</taxon>
        <taxon>Bacillati</taxon>
        <taxon>Bacillota</taxon>
        <taxon>Bacilli</taxon>
        <taxon>Bacillales</taxon>
        <taxon>Paenibacillaceae</taxon>
        <taxon>Paenibacillus</taxon>
    </lineage>
</organism>
<evidence type="ECO:0000256" key="3">
    <source>
        <dbReference type="ARBA" id="ARBA00022801"/>
    </source>
</evidence>
<evidence type="ECO:0000256" key="2">
    <source>
        <dbReference type="ARBA" id="ARBA00022670"/>
    </source>
</evidence>
<feature type="domain" description="NlpC/P60" evidence="6">
    <location>
        <begin position="108"/>
        <end position="255"/>
    </location>
</feature>
<proteinExistence type="inferred from homology"/>
<keyword evidence="3" id="KW-0378">Hydrolase</keyword>
<evidence type="ECO:0000256" key="5">
    <source>
        <dbReference type="SAM" id="SignalP"/>
    </source>
</evidence>
<evidence type="ECO:0000256" key="1">
    <source>
        <dbReference type="ARBA" id="ARBA00007074"/>
    </source>
</evidence>
<name>A0ABU6G283_9BACL</name>
<dbReference type="SUPFAM" id="SSF54001">
    <property type="entry name" value="Cysteine proteinases"/>
    <property type="match status" value="1"/>
</dbReference>
<feature type="chain" id="PRO_5045451706" evidence="5">
    <location>
        <begin position="24"/>
        <end position="255"/>
    </location>
</feature>
<evidence type="ECO:0000313" key="7">
    <source>
        <dbReference type="EMBL" id="MEC0228275.1"/>
    </source>
</evidence>
<evidence type="ECO:0000313" key="8">
    <source>
        <dbReference type="Proteomes" id="UP001338137"/>
    </source>
</evidence>
<dbReference type="Pfam" id="PF00877">
    <property type="entry name" value="NLPC_P60"/>
    <property type="match status" value="1"/>
</dbReference>
<comment type="similarity">
    <text evidence="1">Belongs to the peptidase C40 family.</text>
</comment>
<protein>
    <submittedName>
        <fullName evidence="7">C40 family peptidase</fullName>
    </submittedName>
</protein>
<evidence type="ECO:0000259" key="6">
    <source>
        <dbReference type="PROSITE" id="PS51935"/>
    </source>
</evidence>
<dbReference type="RefSeq" id="WP_326072530.1">
    <property type="nucleotide sequence ID" value="NZ_JARLKY010000030.1"/>
</dbReference>
<dbReference type="EMBL" id="JARLKY010000030">
    <property type="protein sequence ID" value="MEC0228275.1"/>
    <property type="molecule type" value="Genomic_DNA"/>
</dbReference>
<evidence type="ECO:0000256" key="4">
    <source>
        <dbReference type="ARBA" id="ARBA00022807"/>
    </source>
</evidence>
<dbReference type="InterPro" id="IPR051202">
    <property type="entry name" value="Peptidase_C40"/>
</dbReference>
<dbReference type="PANTHER" id="PTHR47053:SF1">
    <property type="entry name" value="MUREIN DD-ENDOPEPTIDASE MEPH-RELATED"/>
    <property type="match status" value="1"/>
</dbReference>
<dbReference type="Gene3D" id="3.90.1720.10">
    <property type="entry name" value="endopeptidase domain like (from Nostoc punctiforme)"/>
    <property type="match status" value="1"/>
</dbReference>
<keyword evidence="4" id="KW-0788">Thiol protease</keyword>
<dbReference type="PANTHER" id="PTHR47053">
    <property type="entry name" value="MUREIN DD-ENDOPEPTIDASE MEPH-RELATED"/>
    <property type="match status" value="1"/>
</dbReference>
<dbReference type="InterPro" id="IPR038765">
    <property type="entry name" value="Papain-like_cys_pep_sf"/>
</dbReference>
<keyword evidence="2" id="KW-0645">Protease</keyword>
<dbReference type="PROSITE" id="PS51257">
    <property type="entry name" value="PROKAR_LIPOPROTEIN"/>
    <property type="match status" value="1"/>
</dbReference>